<dbReference type="OrthoDB" id="217868at2157"/>
<feature type="region of interest" description="Disordered" evidence="1">
    <location>
        <begin position="76"/>
        <end position="97"/>
    </location>
</feature>
<sequence length="114" mass="12565">MGTNPGFETLSTTEQVVLLCVATCERSDETPVQAHEVRHACRAHLESAETDVVGTVSEADVMRSLYRLEDAEFLEEAERDRRSPTGKGRPAYSLAIDADDVEAGVDDRLLERAE</sequence>
<organism evidence="2 3">
    <name type="scientific">Natronorubrum sediminis</name>
    <dbReference type="NCBI Taxonomy" id="640943"/>
    <lineage>
        <taxon>Archaea</taxon>
        <taxon>Methanobacteriati</taxon>
        <taxon>Methanobacteriota</taxon>
        <taxon>Stenosarchaea group</taxon>
        <taxon>Halobacteria</taxon>
        <taxon>Halobacteriales</taxon>
        <taxon>Natrialbaceae</taxon>
        <taxon>Natronorubrum</taxon>
    </lineage>
</organism>
<dbReference type="RefSeq" id="WP_090507456.1">
    <property type="nucleotide sequence ID" value="NZ_FNWL01000002.1"/>
</dbReference>
<keyword evidence="3" id="KW-1185">Reference proteome</keyword>
<protein>
    <recommendedName>
        <fullName evidence="4">CDC6 protein, C terminal</fullName>
    </recommendedName>
</protein>
<reference evidence="3" key="1">
    <citation type="submission" date="2016-10" db="EMBL/GenBank/DDBJ databases">
        <authorList>
            <person name="Varghese N."/>
            <person name="Submissions S."/>
        </authorList>
    </citation>
    <scope>NUCLEOTIDE SEQUENCE [LARGE SCALE GENOMIC DNA]</scope>
    <source>
        <strain evidence="3">CGMCC 1.8981</strain>
    </source>
</reference>
<accession>A0A1H6G0D0</accession>
<dbReference type="AlphaFoldDB" id="A0A1H6G0D0"/>
<dbReference type="Proteomes" id="UP000199112">
    <property type="component" value="Unassembled WGS sequence"/>
</dbReference>
<evidence type="ECO:0000313" key="3">
    <source>
        <dbReference type="Proteomes" id="UP000199112"/>
    </source>
</evidence>
<name>A0A1H6G0D0_9EURY</name>
<dbReference type="EMBL" id="FNWL01000002">
    <property type="protein sequence ID" value="SEH16547.1"/>
    <property type="molecule type" value="Genomic_DNA"/>
</dbReference>
<evidence type="ECO:0008006" key="4">
    <source>
        <dbReference type="Google" id="ProtNLM"/>
    </source>
</evidence>
<evidence type="ECO:0000313" key="2">
    <source>
        <dbReference type="EMBL" id="SEH16547.1"/>
    </source>
</evidence>
<gene>
    <name evidence="2" type="ORF">SAMN04487967_2698</name>
</gene>
<evidence type="ECO:0000256" key="1">
    <source>
        <dbReference type="SAM" id="MobiDB-lite"/>
    </source>
</evidence>
<proteinExistence type="predicted"/>